<dbReference type="PIRSF" id="PIRSF021287">
    <property type="entry name" value="Biofilm_formation_YmcA"/>
    <property type="match status" value="1"/>
</dbReference>
<evidence type="ECO:0000313" key="1">
    <source>
        <dbReference type="EMBL" id="PCS00277.1"/>
    </source>
</evidence>
<proteinExistence type="predicted"/>
<reference evidence="1 2" key="1">
    <citation type="submission" date="2014-12" db="EMBL/GenBank/DDBJ databases">
        <title>Draft genome sequences of 10 type strains of Lactococcus.</title>
        <authorList>
            <person name="Sun Z."/>
            <person name="Zhong Z."/>
            <person name="Liu W."/>
            <person name="Zhang W."/>
            <person name="Zhang H."/>
        </authorList>
    </citation>
    <scope>NUCLEOTIDE SEQUENCE [LARGE SCALE GENOMIC DNA]</scope>
    <source>
        <strain evidence="1 2">DSM 22330</strain>
    </source>
</reference>
<dbReference type="SUPFAM" id="SSF158622">
    <property type="entry name" value="YheA/YmcA-like"/>
    <property type="match status" value="1"/>
</dbReference>
<dbReference type="Gene3D" id="1.20.1500.10">
    <property type="entry name" value="YheA/YmcA-like"/>
    <property type="match status" value="1"/>
</dbReference>
<accession>A0ABX4I5P3</accession>
<dbReference type="InterPro" id="IPR023378">
    <property type="entry name" value="YheA/YmcA-like_dom_sf"/>
</dbReference>
<dbReference type="EMBL" id="JXJT01000029">
    <property type="protein sequence ID" value="PCS00277.1"/>
    <property type="molecule type" value="Genomic_DNA"/>
</dbReference>
<keyword evidence="2" id="KW-1185">Reference proteome</keyword>
<evidence type="ECO:0000313" key="2">
    <source>
        <dbReference type="Proteomes" id="UP000218979"/>
    </source>
</evidence>
<organism evidence="1 2">
    <name type="scientific">Pseudolactococcus chungangensis CAU 28 = DSM 22330</name>
    <dbReference type="NCBI Taxonomy" id="1122154"/>
    <lineage>
        <taxon>Bacteria</taxon>
        <taxon>Bacillati</taxon>
        <taxon>Bacillota</taxon>
        <taxon>Bacilli</taxon>
        <taxon>Lactobacillales</taxon>
        <taxon>Streptococcaceae</taxon>
        <taxon>Pseudolactococcus</taxon>
    </lineage>
</organism>
<comment type="caution">
    <text evidence="1">The sequence shown here is derived from an EMBL/GenBank/DDBJ whole genome shotgun (WGS) entry which is preliminary data.</text>
</comment>
<dbReference type="Proteomes" id="UP000218979">
    <property type="component" value="Unassembled WGS sequence"/>
</dbReference>
<gene>
    <name evidence="1" type="ORF">RR45_GL001244</name>
</gene>
<name>A0ABX4I5P3_9LACT</name>
<protein>
    <submittedName>
        <fullName evidence="1">Cytosolic protein</fullName>
    </submittedName>
</protein>
<sequence>MKAAKALYALEVEMKDLAKQAVLFKKIDKVKAYQETMARSKVIESQLNDAPLIIDYRRKLVAANDLLQHLLQRLESQINEELYRDN</sequence>
<dbReference type="InterPro" id="IPR016783">
    <property type="entry name" value="Biofilm_formation_YmcA"/>
</dbReference>